<dbReference type="EMBL" id="JAJJMB010001778">
    <property type="protein sequence ID" value="KAI3955265.1"/>
    <property type="molecule type" value="Genomic_DNA"/>
</dbReference>
<reference evidence="2" key="1">
    <citation type="submission" date="2022-04" db="EMBL/GenBank/DDBJ databases">
        <title>A functionally conserved STORR gene fusion in Papaver species that diverged 16.8 million years ago.</title>
        <authorList>
            <person name="Catania T."/>
        </authorList>
    </citation>
    <scope>NUCLEOTIDE SEQUENCE</scope>
    <source>
        <strain evidence="2">S-188037</strain>
    </source>
</reference>
<sequence>MGSICKSNCVIDDVSEVHPRRKASFAKLNTWPESEKAFLKSISLSNSAQHQQGGAPRVLDPITCRNIYIRSYKFTTEKKKETVPEKAKRCLDKVVNGGKKLRRGRRKCSIVRKVKESLSSLYRKLRSCSTRVDVVDHHYPSSVIF</sequence>
<keyword evidence="3" id="KW-1185">Reference proteome</keyword>
<evidence type="ECO:0000313" key="1">
    <source>
        <dbReference type="EMBL" id="KAI3955265.1"/>
    </source>
</evidence>
<proteinExistence type="predicted"/>
<dbReference type="Proteomes" id="UP001202328">
    <property type="component" value="Unassembled WGS sequence"/>
</dbReference>
<dbReference type="AlphaFoldDB" id="A0AAD4TD36"/>
<evidence type="ECO:0000313" key="3">
    <source>
        <dbReference type="Proteomes" id="UP001202328"/>
    </source>
</evidence>
<gene>
    <name evidence="1" type="ORF">MKW98_020898</name>
    <name evidence="2" type="ORF">MKW98_020899</name>
</gene>
<dbReference type="PANTHER" id="PTHR35304:SF1">
    <property type="entry name" value="OS05G0120300 PROTEIN"/>
    <property type="match status" value="1"/>
</dbReference>
<comment type="caution">
    <text evidence="2">The sequence shown here is derived from an EMBL/GenBank/DDBJ whole genome shotgun (WGS) entry which is preliminary data.</text>
</comment>
<evidence type="ECO:0000313" key="2">
    <source>
        <dbReference type="EMBL" id="KAI3955266.1"/>
    </source>
</evidence>
<accession>A0AAD4TD36</accession>
<dbReference type="EMBL" id="JAJJMB010001778">
    <property type="protein sequence ID" value="KAI3955266.1"/>
    <property type="molecule type" value="Genomic_DNA"/>
</dbReference>
<dbReference type="PANTHER" id="PTHR35304">
    <property type="entry name" value="OS05G0120300 PROTEIN-RELATED"/>
    <property type="match status" value="1"/>
</dbReference>
<protein>
    <submittedName>
        <fullName evidence="2">Uncharacterized protein</fullName>
    </submittedName>
</protein>
<organism evidence="2 3">
    <name type="scientific">Papaver atlanticum</name>
    <dbReference type="NCBI Taxonomy" id="357466"/>
    <lineage>
        <taxon>Eukaryota</taxon>
        <taxon>Viridiplantae</taxon>
        <taxon>Streptophyta</taxon>
        <taxon>Embryophyta</taxon>
        <taxon>Tracheophyta</taxon>
        <taxon>Spermatophyta</taxon>
        <taxon>Magnoliopsida</taxon>
        <taxon>Ranunculales</taxon>
        <taxon>Papaveraceae</taxon>
        <taxon>Papaveroideae</taxon>
        <taxon>Papaver</taxon>
    </lineage>
</organism>
<name>A0AAD4TD36_9MAGN</name>